<evidence type="ECO:0000313" key="6">
    <source>
        <dbReference type="Proteomes" id="UP001595816"/>
    </source>
</evidence>
<evidence type="ECO:0000313" key="5">
    <source>
        <dbReference type="EMBL" id="MFC4133120.1"/>
    </source>
</evidence>
<gene>
    <name evidence="5" type="ORF">ACFOZ4_21115</name>
</gene>
<accession>A0ABV8LQS1</accession>
<evidence type="ECO:0000259" key="4">
    <source>
        <dbReference type="Pfam" id="PF13613"/>
    </source>
</evidence>
<dbReference type="EMBL" id="JBHSAY010000009">
    <property type="protein sequence ID" value="MFC4133120.1"/>
    <property type="molecule type" value="Genomic_DNA"/>
</dbReference>
<dbReference type="Pfam" id="PF13613">
    <property type="entry name" value="HTH_Tnp_4"/>
    <property type="match status" value="1"/>
</dbReference>
<proteinExistence type="predicted"/>
<protein>
    <submittedName>
        <fullName evidence="5">Transposase family protein</fullName>
    </submittedName>
</protein>
<comment type="caution">
    <text evidence="5">The sequence shown here is derived from an EMBL/GenBank/DDBJ whole genome shotgun (WGS) entry which is preliminary data.</text>
</comment>
<dbReference type="Pfam" id="PF13359">
    <property type="entry name" value="DDE_Tnp_4"/>
    <property type="match status" value="1"/>
</dbReference>
<feature type="domain" description="DDE Tnp4" evidence="3">
    <location>
        <begin position="96"/>
        <end position="245"/>
    </location>
</feature>
<evidence type="ECO:0000256" key="2">
    <source>
        <dbReference type="ARBA" id="ARBA00022723"/>
    </source>
</evidence>
<organism evidence="5 6">
    <name type="scientific">Hamadaea flava</name>
    <dbReference type="NCBI Taxonomy" id="1742688"/>
    <lineage>
        <taxon>Bacteria</taxon>
        <taxon>Bacillati</taxon>
        <taxon>Actinomycetota</taxon>
        <taxon>Actinomycetes</taxon>
        <taxon>Micromonosporales</taxon>
        <taxon>Micromonosporaceae</taxon>
        <taxon>Hamadaea</taxon>
    </lineage>
</organism>
<evidence type="ECO:0000256" key="1">
    <source>
        <dbReference type="ARBA" id="ARBA00001968"/>
    </source>
</evidence>
<dbReference type="InterPro" id="IPR027805">
    <property type="entry name" value="Transposase_HTH_dom"/>
</dbReference>
<feature type="domain" description="Transposase Helix-turn-helix" evidence="4">
    <location>
        <begin position="30"/>
        <end position="79"/>
    </location>
</feature>
<keyword evidence="6" id="KW-1185">Reference proteome</keyword>
<dbReference type="RefSeq" id="WP_253751690.1">
    <property type="nucleotide sequence ID" value="NZ_JAMZDZ010000001.1"/>
</dbReference>
<name>A0ABV8LQS1_9ACTN</name>
<dbReference type="InterPro" id="IPR027806">
    <property type="entry name" value="HARBI1_dom"/>
</dbReference>
<keyword evidence="2" id="KW-0479">Metal-binding</keyword>
<dbReference type="Proteomes" id="UP001595816">
    <property type="component" value="Unassembled WGS sequence"/>
</dbReference>
<evidence type="ECO:0000259" key="3">
    <source>
        <dbReference type="Pfam" id="PF13359"/>
    </source>
</evidence>
<reference evidence="6" key="1">
    <citation type="journal article" date="2019" name="Int. J. Syst. Evol. Microbiol.">
        <title>The Global Catalogue of Microorganisms (GCM) 10K type strain sequencing project: providing services to taxonomists for standard genome sequencing and annotation.</title>
        <authorList>
            <consortium name="The Broad Institute Genomics Platform"/>
            <consortium name="The Broad Institute Genome Sequencing Center for Infectious Disease"/>
            <person name="Wu L."/>
            <person name="Ma J."/>
        </authorList>
    </citation>
    <scope>NUCLEOTIDE SEQUENCE [LARGE SCALE GENOMIC DNA]</scope>
    <source>
        <strain evidence="6">CGMCC 4.7289</strain>
    </source>
</reference>
<sequence length="260" mass="28927">MTGLARDQVDDLVRQLAGHGLWSVQRRRALDPYRSVLVVLLYLRHNLSQHLLAELFGCSQPTISRLVTSLIPALTRVLTPLTNQITERELRSTVRVDGFLVPIGDRRKNTYASGMYSGKRHRCGFNVQVVASWRGRVVLTGDPMPGAMHDARAWRESGLAQRFEGRLHGDGGPGGFADTGYIGTGLLVPERRTGPEPLGVHAREFNKMIASQRACVERAIAHLKNWRVLAYGYRRLISNFPATLAAVTQLEVYRTSTSVS</sequence>
<comment type="cofactor">
    <cofactor evidence="1">
        <name>a divalent metal cation</name>
        <dbReference type="ChEBI" id="CHEBI:60240"/>
    </cofactor>
</comment>